<evidence type="ECO:0000256" key="1">
    <source>
        <dbReference type="SAM" id="Phobius"/>
    </source>
</evidence>
<dbReference type="PROSITE" id="PS51257">
    <property type="entry name" value="PROKAR_LIPOPROTEIN"/>
    <property type="match status" value="1"/>
</dbReference>
<dbReference type="RefSeq" id="WP_160129409.1">
    <property type="nucleotide sequence ID" value="NZ_CP019288.1"/>
</dbReference>
<protein>
    <submittedName>
        <fullName evidence="2">Uncharacterized protein</fullName>
    </submittedName>
</protein>
<keyword evidence="3" id="KW-1185">Reference proteome</keyword>
<dbReference type="KEGG" id="kan:IMCC3317_21000"/>
<keyword evidence="1" id="KW-0812">Transmembrane</keyword>
<gene>
    <name evidence="2" type="ORF">IMCC3317_21000</name>
</gene>
<evidence type="ECO:0000313" key="2">
    <source>
        <dbReference type="EMBL" id="QHI36730.1"/>
    </source>
</evidence>
<keyword evidence="1" id="KW-0472">Membrane</keyword>
<proteinExistence type="predicted"/>
<dbReference type="Proteomes" id="UP000464657">
    <property type="component" value="Chromosome"/>
</dbReference>
<keyword evidence="1" id="KW-1133">Transmembrane helix</keyword>
<dbReference type="EMBL" id="CP019288">
    <property type="protein sequence ID" value="QHI36730.1"/>
    <property type="molecule type" value="Genomic_DNA"/>
</dbReference>
<dbReference type="AlphaFoldDB" id="A0A7L4ZJL4"/>
<organism evidence="2 3">
    <name type="scientific">Kordia antarctica</name>
    <dbReference type="NCBI Taxonomy" id="1218801"/>
    <lineage>
        <taxon>Bacteria</taxon>
        <taxon>Pseudomonadati</taxon>
        <taxon>Bacteroidota</taxon>
        <taxon>Flavobacteriia</taxon>
        <taxon>Flavobacteriales</taxon>
        <taxon>Flavobacteriaceae</taxon>
        <taxon>Kordia</taxon>
    </lineage>
</organism>
<feature type="transmembrane region" description="Helical" evidence="1">
    <location>
        <begin position="6"/>
        <end position="28"/>
    </location>
</feature>
<sequence length="56" mass="6452">MKDTNTYLLTGSIILGCMLMIAVIVLYFSGKPLKFRKKSKNNTVDDEIEEELRKNK</sequence>
<name>A0A7L4ZJL4_9FLAO</name>
<evidence type="ECO:0000313" key="3">
    <source>
        <dbReference type="Proteomes" id="UP000464657"/>
    </source>
</evidence>
<accession>A0A7L4ZJL4</accession>
<reference evidence="2 3" key="1">
    <citation type="journal article" date="2013" name="Int. J. Syst. Evol. Microbiol.">
        <title>Kordia antarctica sp. nov., isolated from Antarctic seawater.</title>
        <authorList>
            <person name="Baek K."/>
            <person name="Choi A."/>
            <person name="Kang I."/>
            <person name="Lee K."/>
            <person name="Cho J.C."/>
        </authorList>
    </citation>
    <scope>NUCLEOTIDE SEQUENCE [LARGE SCALE GENOMIC DNA]</scope>
    <source>
        <strain evidence="2 3">IMCC3317</strain>
    </source>
</reference>